<evidence type="ECO:0000313" key="2">
    <source>
        <dbReference type="EMBL" id="KIM74436.1"/>
    </source>
</evidence>
<dbReference type="HOGENOM" id="CLU_021112_0_0_1"/>
<gene>
    <name evidence="2" type="ORF">PILCRDRAFT_801129</name>
</gene>
<dbReference type="InParanoid" id="A0A0C3F3B5"/>
<dbReference type="Proteomes" id="UP000054166">
    <property type="component" value="Unassembled WGS sequence"/>
</dbReference>
<keyword evidence="3" id="KW-1185">Reference proteome</keyword>
<feature type="region of interest" description="Disordered" evidence="1">
    <location>
        <begin position="289"/>
        <end position="356"/>
    </location>
</feature>
<evidence type="ECO:0000313" key="3">
    <source>
        <dbReference type="Proteomes" id="UP000054166"/>
    </source>
</evidence>
<proteinExistence type="predicted"/>
<dbReference type="AlphaFoldDB" id="A0A0C3F3B5"/>
<dbReference type="EMBL" id="KN833061">
    <property type="protein sequence ID" value="KIM74436.1"/>
    <property type="molecule type" value="Genomic_DNA"/>
</dbReference>
<feature type="compositionally biased region" description="Basic and acidic residues" evidence="1">
    <location>
        <begin position="289"/>
        <end position="338"/>
    </location>
</feature>
<reference evidence="3" key="2">
    <citation type="submission" date="2015-01" db="EMBL/GenBank/DDBJ databases">
        <title>Evolutionary Origins and Diversification of the Mycorrhizal Mutualists.</title>
        <authorList>
            <consortium name="DOE Joint Genome Institute"/>
            <consortium name="Mycorrhizal Genomics Consortium"/>
            <person name="Kohler A."/>
            <person name="Kuo A."/>
            <person name="Nagy L.G."/>
            <person name="Floudas D."/>
            <person name="Copeland A."/>
            <person name="Barry K.W."/>
            <person name="Cichocki N."/>
            <person name="Veneault-Fourrey C."/>
            <person name="LaButti K."/>
            <person name="Lindquist E.A."/>
            <person name="Lipzen A."/>
            <person name="Lundell T."/>
            <person name="Morin E."/>
            <person name="Murat C."/>
            <person name="Riley R."/>
            <person name="Ohm R."/>
            <person name="Sun H."/>
            <person name="Tunlid A."/>
            <person name="Henrissat B."/>
            <person name="Grigoriev I.V."/>
            <person name="Hibbett D.S."/>
            <person name="Martin F."/>
        </authorList>
    </citation>
    <scope>NUCLEOTIDE SEQUENCE [LARGE SCALE GENOMIC DNA]</scope>
    <source>
        <strain evidence="3">F 1598</strain>
    </source>
</reference>
<reference evidence="2 3" key="1">
    <citation type="submission" date="2014-04" db="EMBL/GenBank/DDBJ databases">
        <authorList>
            <consortium name="DOE Joint Genome Institute"/>
            <person name="Kuo A."/>
            <person name="Tarkka M."/>
            <person name="Buscot F."/>
            <person name="Kohler A."/>
            <person name="Nagy L.G."/>
            <person name="Floudas D."/>
            <person name="Copeland A."/>
            <person name="Barry K.W."/>
            <person name="Cichocki N."/>
            <person name="Veneault-Fourrey C."/>
            <person name="LaButti K."/>
            <person name="Lindquist E.A."/>
            <person name="Lipzen A."/>
            <person name="Lundell T."/>
            <person name="Morin E."/>
            <person name="Murat C."/>
            <person name="Sun H."/>
            <person name="Tunlid A."/>
            <person name="Henrissat B."/>
            <person name="Grigoriev I.V."/>
            <person name="Hibbett D.S."/>
            <person name="Martin F."/>
            <person name="Nordberg H.P."/>
            <person name="Cantor M.N."/>
            <person name="Hua S.X."/>
        </authorList>
    </citation>
    <scope>NUCLEOTIDE SEQUENCE [LARGE SCALE GENOMIC DNA]</scope>
    <source>
        <strain evidence="2 3">F 1598</strain>
    </source>
</reference>
<organism evidence="2 3">
    <name type="scientific">Piloderma croceum (strain F 1598)</name>
    <dbReference type="NCBI Taxonomy" id="765440"/>
    <lineage>
        <taxon>Eukaryota</taxon>
        <taxon>Fungi</taxon>
        <taxon>Dikarya</taxon>
        <taxon>Basidiomycota</taxon>
        <taxon>Agaricomycotina</taxon>
        <taxon>Agaricomycetes</taxon>
        <taxon>Agaricomycetidae</taxon>
        <taxon>Atheliales</taxon>
        <taxon>Atheliaceae</taxon>
        <taxon>Piloderma</taxon>
    </lineage>
</organism>
<accession>A0A0C3F3B5</accession>
<feature type="region of interest" description="Disordered" evidence="1">
    <location>
        <begin position="11"/>
        <end position="34"/>
    </location>
</feature>
<protein>
    <submittedName>
        <fullName evidence="2">Uncharacterized protein</fullName>
    </submittedName>
</protein>
<sequence length="609" mass="68360">MTDILLTKMLKPGESPPSPIHGGGSKGPGIQFKNRRKDRNFRVGVMEKQIQSGKGKSYFKDISGDNWSWIHKITATDNLANHVATVADYYAACKQSAASNTTHDAPHANNYMFGDFSHYLVASCWRKMHKRVIHWTSLGFLDILSKLDEAQLPKIFDDHYATLQPSLYSDLCLFEELCRLKAGSKDGVNMLDQIMKFHPMSASKPQSSSKPERLVEALRQLQQGPSTPSLGAYTRDTCYKFHRLLIATIFCYGTTLKHFNKHYSDGNKESCEHIAYDILQVGNLLWKPRDEGDHTKPDDNDFHLDGKKGNEAVGARQDHVHEGSGKGAAKDGEGRDETVGEVVNEQGSQEGGGMIGAHGVDEDIDEDMDEEFHGMTQPIRSSAKDKVLEPGRALMFQRWMHLLVSHWASLEVITAHARNPSSDIIAVGLISTRYPDTAADGRKMNHWKTTICQLNPTLLSELADRWIFDHEAIISILENHMKTDSCHHIKHAFNYDPDDPDKFSATYHCEGLLAVFITWATAPPEGSPRMLDQNWDNNTIAVSKLCCPLYRVHLLKELVKMIKMKHKHTIYDMPSFQSDGGLSIASDDSASSQMVARPASTTLQHKYNW</sequence>
<name>A0A0C3F3B5_PILCF</name>
<evidence type="ECO:0000256" key="1">
    <source>
        <dbReference type="SAM" id="MobiDB-lite"/>
    </source>
</evidence>